<dbReference type="SUPFAM" id="SSF57184">
    <property type="entry name" value="Growth factor receptor domain"/>
    <property type="match status" value="1"/>
</dbReference>
<organism evidence="1 2">
    <name type="scientific">Eimeria acervulina</name>
    <name type="common">Coccidian parasite</name>
    <dbReference type="NCBI Taxonomy" id="5801"/>
    <lineage>
        <taxon>Eukaryota</taxon>
        <taxon>Sar</taxon>
        <taxon>Alveolata</taxon>
        <taxon>Apicomplexa</taxon>
        <taxon>Conoidasida</taxon>
        <taxon>Coccidia</taxon>
        <taxon>Eucoccidiorida</taxon>
        <taxon>Eimeriorina</taxon>
        <taxon>Eimeriidae</taxon>
        <taxon>Eimeria</taxon>
    </lineage>
</organism>
<protein>
    <submittedName>
        <fullName evidence="1">Uncharacterized protein</fullName>
    </submittedName>
</protein>
<dbReference type="InterPro" id="IPR009030">
    <property type="entry name" value="Growth_fac_rcpt_cys_sf"/>
</dbReference>
<dbReference type="Gene3D" id="2.10.50.10">
    <property type="entry name" value="Tumor Necrosis Factor Receptor, subunit A, domain 2"/>
    <property type="match status" value="2"/>
</dbReference>
<proteinExistence type="predicted"/>
<dbReference type="PANTHER" id="PTHR46104:SF1">
    <property type="entry name" value="GENE 9195-RELATED"/>
    <property type="match status" value="1"/>
</dbReference>
<dbReference type="OrthoDB" id="348483at2759"/>
<sequence length="189" mass="19695">MERPCPPGTYSNTSALADAGECISCLPGYYCPQGSTDPIPCPRGSYCPKRTESPDHHPCPGGTYNPNTMAIGSYCPLDVTTYDMLSKYRCSAGMLCDGEGWTDLSNSTLCPRGHYCPAGAAKAIPCPGGTYNPLEGRTGVSDCMISKAGTYAEEGTESADGTGECSTNALRAAIALSGLLTHDSAQKGR</sequence>
<reference evidence="1" key="2">
    <citation type="submission" date="2013-10" db="EMBL/GenBank/DDBJ databases">
        <authorList>
            <person name="Aslett M."/>
        </authorList>
    </citation>
    <scope>NUCLEOTIDE SEQUENCE</scope>
    <source>
        <strain evidence="1">Houghton</strain>
    </source>
</reference>
<dbReference type="AlphaFoldDB" id="U6GTS6"/>
<gene>
    <name evidence="1" type="ORF">EAH_00041470</name>
</gene>
<dbReference type="RefSeq" id="XP_013247255.1">
    <property type="nucleotide sequence ID" value="XM_013391801.1"/>
</dbReference>
<dbReference type="PANTHER" id="PTHR46104">
    <property type="entry name" value="GENE 9195-RELATED-RELATED"/>
    <property type="match status" value="1"/>
</dbReference>
<reference evidence="1" key="1">
    <citation type="submission" date="2013-10" db="EMBL/GenBank/DDBJ databases">
        <title>Genomic analysis of the causative agents of coccidiosis in chickens.</title>
        <authorList>
            <person name="Reid A.J."/>
            <person name="Blake D."/>
            <person name="Billington K."/>
            <person name="Browne H."/>
            <person name="Dunn M."/>
            <person name="Hung S."/>
            <person name="Kawahara F."/>
            <person name="Miranda-Saavedra D."/>
            <person name="Mourier T."/>
            <person name="Nagra H."/>
            <person name="Otto T.D."/>
            <person name="Rawlings N."/>
            <person name="Sanchez A."/>
            <person name="Sanders M."/>
            <person name="Subramaniam C."/>
            <person name="Tay Y."/>
            <person name="Dear P."/>
            <person name="Doerig C."/>
            <person name="Gruber A."/>
            <person name="Parkinson J."/>
            <person name="Shirley M."/>
            <person name="Wan K.L."/>
            <person name="Berriman M."/>
            <person name="Tomley F."/>
            <person name="Pain A."/>
        </authorList>
    </citation>
    <scope>NUCLEOTIDE SEQUENCE</scope>
    <source>
        <strain evidence="1">Houghton</strain>
    </source>
</reference>
<keyword evidence="2" id="KW-1185">Reference proteome</keyword>
<evidence type="ECO:0000313" key="1">
    <source>
        <dbReference type="EMBL" id="CDI83651.1"/>
    </source>
</evidence>
<dbReference type="SMART" id="SM01411">
    <property type="entry name" value="Ephrin_rec_like"/>
    <property type="match status" value="2"/>
</dbReference>
<dbReference type="VEuPathDB" id="ToxoDB:EAH_00041470"/>
<dbReference type="Proteomes" id="UP000018050">
    <property type="component" value="Unassembled WGS sequence"/>
</dbReference>
<dbReference type="GeneID" id="25272217"/>
<evidence type="ECO:0000313" key="2">
    <source>
        <dbReference type="Proteomes" id="UP000018050"/>
    </source>
</evidence>
<accession>U6GTS6</accession>
<dbReference type="OMA" id="SDCMISK"/>
<name>U6GTS6_EIMAC</name>
<dbReference type="EMBL" id="HG673457">
    <property type="protein sequence ID" value="CDI83651.1"/>
    <property type="molecule type" value="Genomic_DNA"/>
</dbReference>